<protein>
    <submittedName>
        <fullName evidence="1">Uncharacterized protein</fullName>
    </submittedName>
</protein>
<proteinExistence type="predicted"/>
<dbReference type="AlphaFoldDB" id="A0A820T237"/>
<comment type="caution">
    <text evidence="1">The sequence shown here is derived from an EMBL/GenBank/DDBJ whole genome shotgun (WGS) entry which is preliminary data.</text>
</comment>
<evidence type="ECO:0000313" key="1">
    <source>
        <dbReference type="EMBL" id="CAF4460049.1"/>
    </source>
</evidence>
<accession>A0A820T237</accession>
<sequence length="257" mass="30063">MTEADTIQSGFLKRLFTSKVVNITINTLCQTGNDVVLIRYDESIDDDLKDSLGKINSHVTCQLTTFSWFCQPIKAIRDLEKDSLNFLWYQLLRDTLLTIDKSDGQVKQELVHKCRQYYALNKAQLSNIDKFEKEYESTKVIQWYTKNSFLFHLIKRPLRTEDIDALLSLGFYITDLCLHLKNVCDQEREYHEDILQVYRGQTLSTEEIEKYRSAAMATIFADNVICQVDIHTQLSSVIFADIYRFSEFPEEKKSYSI</sequence>
<reference evidence="1" key="1">
    <citation type="submission" date="2021-02" db="EMBL/GenBank/DDBJ databases">
        <authorList>
            <person name="Nowell W R."/>
        </authorList>
    </citation>
    <scope>NUCLEOTIDE SEQUENCE</scope>
</reference>
<dbReference type="Proteomes" id="UP000663851">
    <property type="component" value="Unassembled WGS sequence"/>
</dbReference>
<dbReference type="EMBL" id="CAJOBO010002610">
    <property type="protein sequence ID" value="CAF4460049.1"/>
    <property type="molecule type" value="Genomic_DNA"/>
</dbReference>
<gene>
    <name evidence="1" type="ORF">HFQ381_LOCUS24575</name>
</gene>
<name>A0A820T237_9BILA</name>
<evidence type="ECO:0000313" key="2">
    <source>
        <dbReference type="Proteomes" id="UP000663851"/>
    </source>
</evidence>
<organism evidence="1 2">
    <name type="scientific">Rotaria socialis</name>
    <dbReference type="NCBI Taxonomy" id="392032"/>
    <lineage>
        <taxon>Eukaryota</taxon>
        <taxon>Metazoa</taxon>
        <taxon>Spiralia</taxon>
        <taxon>Gnathifera</taxon>
        <taxon>Rotifera</taxon>
        <taxon>Eurotatoria</taxon>
        <taxon>Bdelloidea</taxon>
        <taxon>Philodinida</taxon>
        <taxon>Philodinidae</taxon>
        <taxon>Rotaria</taxon>
    </lineage>
</organism>